<dbReference type="SMART" id="SM00575">
    <property type="entry name" value="ZnF_PMZ"/>
    <property type="match status" value="1"/>
</dbReference>
<keyword evidence="8" id="KW-1185">Reference proteome</keyword>
<feature type="compositionally biased region" description="Basic and acidic residues" evidence="5">
    <location>
        <begin position="154"/>
        <end position="164"/>
    </location>
</feature>
<keyword evidence="1" id="KW-0479">Metal-binding</keyword>
<dbReference type="PROSITE" id="PS50966">
    <property type="entry name" value="ZF_SWIM"/>
    <property type="match status" value="1"/>
</dbReference>
<dbReference type="PANTHER" id="PTHR31973:SF195">
    <property type="entry name" value="MUDR FAMILY TRANSPOSASE"/>
    <property type="match status" value="1"/>
</dbReference>
<comment type="caution">
    <text evidence="7">The sequence shown here is derived from an EMBL/GenBank/DDBJ whole genome shotgun (WGS) entry which is preliminary data.</text>
</comment>
<dbReference type="Proteomes" id="UP001280121">
    <property type="component" value="Unassembled WGS sequence"/>
</dbReference>
<evidence type="ECO:0000259" key="6">
    <source>
        <dbReference type="PROSITE" id="PS50966"/>
    </source>
</evidence>
<dbReference type="Pfam" id="PF04434">
    <property type="entry name" value="SWIM"/>
    <property type="match status" value="1"/>
</dbReference>
<evidence type="ECO:0000256" key="4">
    <source>
        <dbReference type="PROSITE-ProRule" id="PRU00325"/>
    </source>
</evidence>
<dbReference type="Pfam" id="PF10551">
    <property type="entry name" value="MULE"/>
    <property type="match status" value="1"/>
</dbReference>
<feature type="region of interest" description="Disordered" evidence="5">
    <location>
        <begin position="721"/>
        <end position="748"/>
    </location>
</feature>
<accession>A0AAD9XH85</accession>
<evidence type="ECO:0000256" key="3">
    <source>
        <dbReference type="ARBA" id="ARBA00022833"/>
    </source>
</evidence>
<proteinExistence type="predicted"/>
<name>A0AAD9XH85_9ROSI</name>
<feature type="domain" description="SWIM-type" evidence="6">
    <location>
        <begin position="631"/>
        <end position="672"/>
    </location>
</feature>
<evidence type="ECO:0000256" key="2">
    <source>
        <dbReference type="ARBA" id="ARBA00022771"/>
    </source>
</evidence>
<dbReference type="EMBL" id="JANJYI010000002">
    <property type="protein sequence ID" value="KAK2658958.1"/>
    <property type="molecule type" value="Genomic_DNA"/>
</dbReference>
<dbReference type="InterPro" id="IPR007527">
    <property type="entry name" value="Znf_SWIM"/>
</dbReference>
<dbReference type="AlphaFoldDB" id="A0AAD9XH85"/>
<dbReference type="GO" id="GO:0008270">
    <property type="term" value="F:zinc ion binding"/>
    <property type="evidence" value="ECO:0007669"/>
    <property type="project" value="UniProtKB-KW"/>
</dbReference>
<reference evidence="7" key="1">
    <citation type="journal article" date="2023" name="Plant J.">
        <title>Genome sequences and population genomics provide insights into the demographic history, inbreeding, and mutation load of two 'living fossil' tree species of Dipteronia.</title>
        <authorList>
            <person name="Feng Y."/>
            <person name="Comes H.P."/>
            <person name="Chen J."/>
            <person name="Zhu S."/>
            <person name="Lu R."/>
            <person name="Zhang X."/>
            <person name="Li P."/>
            <person name="Qiu J."/>
            <person name="Olsen K.M."/>
            <person name="Qiu Y."/>
        </authorList>
    </citation>
    <scope>NUCLEOTIDE SEQUENCE</scope>
    <source>
        <strain evidence="7">KIB01</strain>
    </source>
</reference>
<sequence length="768" mass="88277">MDYRVLINYGGQWDDLRYVGGDTFVEVVSIHLNFLELQNLIYDFTKFDRTLCDVIISSLVKTESGRRKYRLQRDSDVRFLLLDQTVVQEIPSIVHGAPNLPPFATVRESVPSTQQLPLRREVLIWDGDCGFPEICEADEQERVDDNDSYASDGDEIHQPRDHVVDTNNDSDLNGQDVTDRNIEGRNQYTNTEGQNQWHCGTSRQTFDVIPSRWVLPFADQYSISSNRTEGSTSKVGVFYKGQIFDTKQKLNNEFGNYALNEKFNPRIRRSIKNRFEAGCNDIKCDFALRATCRDGCTYWVVKKFAHVHTCTLDTYESHFRKVSSIVVGEMFAPKFNTNGRTIRPIDIIAEIREQHVTNPGTLTAIHTDLNNNFLNAFFALGQYIKGFQTVIRPIIAIDATHLKGAFEGVIYVASCKDGDEHAYPIAFGVSDGETENSWTWFLERLREAIGEVGGMLFIFDRHASIAKALSIVYPNVPHYICFFHLKQNLKPRLKGLKEVLDVYYKAAYCSTSRQFNLEMDEFKKIHQETYDTLMSIGPEQWSRSQCPGRRYQMMTTNIAEVLNNCIQKARRLSITAAMEFLRDMLQRWFNDKREQAGKNPTYLGKAAIGHCKERNEWSLTYNVYPIELTRYLVKDGKHDGLVDIEHRTCTCRNWDLDQLPCDHAIAVARFTKTNFNSLCHEYYSTSWMQTAYAPAINLVPHPSFWEVPDEVSSVIVLPSNSKRQAGRPKERRIPSAGEVHRQKKCSNCGEQGHNRMGCANPRRRPNNR</sequence>
<evidence type="ECO:0000313" key="7">
    <source>
        <dbReference type="EMBL" id="KAK2658958.1"/>
    </source>
</evidence>
<keyword evidence="2 4" id="KW-0863">Zinc-finger</keyword>
<protein>
    <recommendedName>
        <fullName evidence="6">SWIM-type domain-containing protein</fullName>
    </recommendedName>
</protein>
<keyword evidence="3" id="KW-0862">Zinc</keyword>
<organism evidence="7 8">
    <name type="scientific">Dipteronia dyeriana</name>
    <dbReference type="NCBI Taxonomy" id="168575"/>
    <lineage>
        <taxon>Eukaryota</taxon>
        <taxon>Viridiplantae</taxon>
        <taxon>Streptophyta</taxon>
        <taxon>Embryophyta</taxon>
        <taxon>Tracheophyta</taxon>
        <taxon>Spermatophyta</taxon>
        <taxon>Magnoliopsida</taxon>
        <taxon>eudicotyledons</taxon>
        <taxon>Gunneridae</taxon>
        <taxon>Pentapetalae</taxon>
        <taxon>rosids</taxon>
        <taxon>malvids</taxon>
        <taxon>Sapindales</taxon>
        <taxon>Sapindaceae</taxon>
        <taxon>Hippocastanoideae</taxon>
        <taxon>Acereae</taxon>
        <taxon>Dipteronia</taxon>
    </lineage>
</organism>
<dbReference type="InterPro" id="IPR006564">
    <property type="entry name" value="Znf_PMZ"/>
</dbReference>
<feature type="region of interest" description="Disordered" evidence="5">
    <location>
        <begin position="140"/>
        <end position="182"/>
    </location>
</feature>
<dbReference type="InterPro" id="IPR018289">
    <property type="entry name" value="MULE_transposase_dom"/>
</dbReference>
<dbReference type="PANTHER" id="PTHR31973">
    <property type="entry name" value="POLYPROTEIN, PUTATIVE-RELATED"/>
    <property type="match status" value="1"/>
</dbReference>
<evidence type="ECO:0000256" key="5">
    <source>
        <dbReference type="SAM" id="MobiDB-lite"/>
    </source>
</evidence>
<feature type="compositionally biased region" description="Polar residues" evidence="5">
    <location>
        <begin position="165"/>
        <end position="176"/>
    </location>
</feature>
<evidence type="ECO:0000256" key="1">
    <source>
        <dbReference type="ARBA" id="ARBA00022723"/>
    </source>
</evidence>
<evidence type="ECO:0000313" key="8">
    <source>
        <dbReference type="Proteomes" id="UP001280121"/>
    </source>
</evidence>
<gene>
    <name evidence="7" type="ORF">Ddye_005491</name>
</gene>